<dbReference type="EMBL" id="CZCU02000106">
    <property type="protein sequence ID" value="VXD14925.1"/>
    <property type="molecule type" value="Genomic_DNA"/>
</dbReference>
<protein>
    <submittedName>
        <fullName evidence="1">Uncharacterized protein</fullName>
    </submittedName>
</protein>
<comment type="caution">
    <text evidence="1">The sequence shown here is derived from an EMBL/GenBank/DDBJ whole genome shotgun (WGS) entry which is preliminary data.</text>
</comment>
<evidence type="ECO:0000313" key="2">
    <source>
        <dbReference type="Proteomes" id="UP000184550"/>
    </source>
</evidence>
<name>A0A7Z9DZC3_9CYAN</name>
<sequence>MEYLLIVNGFIPKSATRLTAGLASTAMRRFLYIYFSQIRAIDRPLYQMPNVP</sequence>
<keyword evidence="2" id="KW-1185">Reference proteome</keyword>
<dbReference type="Proteomes" id="UP000184550">
    <property type="component" value="Unassembled WGS sequence"/>
</dbReference>
<evidence type="ECO:0000313" key="1">
    <source>
        <dbReference type="EMBL" id="VXD14925.1"/>
    </source>
</evidence>
<reference evidence="1" key="1">
    <citation type="submission" date="2019-10" db="EMBL/GenBank/DDBJ databases">
        <authorList>
            <consortium name="Genoscope - CEA"/>
            <person name="William W."/>
        </authorList>
    </citation>
    <scope>NUCLEOTIDE SEQUENCE [LARGE SCALE GENOMIC DNA]</scope>
    <source>
        <strain evidence="1">BBR_PRJEB10992</strain>
    </source>
</reference>
<dbReference type="AlphaFoldDB" id="A0A7Z9DZC3"/>
<organism evidence="1 2">
    <name type="scientific">Planktothrix serta PCC 8927</name>
    <dbReference type="NCBI Taxonomy" id="671068"/>
    <lineage>
        <taxon>Bacteria</taxon>
        <taxon>Bacillati</taxon>
        <taxon>Cyanobacteriota</taxon>
        <taxon>Cyanophyceae</taxon>
        <taxon>Oscillatoriophycideae</taxon>
        <taxon>Oscillatoriales</taxon>
        <taxon>Microcoleaceae</taxon>
        <taxon>Planktothrix</taxon>
    </lineage>
</organism>
<proteinExistence type="predicted"/>
<dbReference type="OrthoDB" id="9975710at2"/>
<accession>A0A7Z9DZC3</accession>
<gene>
    <name evidence="1" type="ORF">PL8927_330053</name>
</gene>
<dbReference type="RefSeq" id="WP_156093123.1">
    <property type="nucleotide sequence ID" value="NZ_LR734850.1"/>
</dbReference>